<evidence type="ECO:0000256" key="1">
    <source>
        <dbReference type="SAM" id="SignalP"/>
    </source>
</evidence>
<dbReference type="Pfam" id="PF04389">
    <property type="entry name" value="Peptidase_M28"/>
    <property type="match status" value="1"/>
</dbReference>
<name>A0ABP8NC60_9BACT</name>
<sequence length="553" mass="60998">MARHSATYLFSFLFLAGLNAHAQSKADKKTLAQLHTDIEYLASDALEGRRTGTAGEQKAAEYIEKRYQQMHIPPYKGGYFYPFRFTYGKAIEPDTRVNINNVNLSTPADCFPMPFSASKHVAETILPDVLEQESIWLVSLYADADEANNPHFDWEKTTFDKCREAAKQGAKAVVFYDNFGSRYEPEFNRHSEYEAVDIPVIFVSHKAYKKAIADRSAGKQGIVVDLNIHLGKTERSGNNLAAYIDNKAKYTVVLGAHYDHLGYGEDHNSLHANAGKDHLVHHGADDNASGTAALLEMAGRIKANRKLKHFNYLFVNFSGEELGLYGSKAFVKAEGLDSNKIAYMLNMDMVGRLNDSTHALTIGGVGTSPTWAKAVEMAGSNFKLVIDSAGVGPSDHTSFYNAGIPVLFFFTGTHKDYHKPTDKADLINYNGELLVLNYIDRIVAAVDKEGTRPAYRVTKQATVGKTRFKVSLGIMPDYTFDGGGVRADGVTEGRPAAKAGIKAGDIITRLGEHKIQGMQSYMETLGKFSPGQHTEVTILRDGKEMTLPIELNK</sequence>
<keyword evidence="4" id="KW-1185">Reference proteome</keyword>
<dbReference type="Gene3D" id="2.30.42.10">
    <property type="match status" value="1"/>
</dbReference>
<feature type="chain" id="PRO_5046768973" description="PDZ domain-containing protein" evidence="1">
    <location>
        <begin position="23"/>
        <end position="553"/>
    </location>
</feature>
<dbReference type="Proteomes" id="UP001500067">
    <property type="component" value="Unassembled WGS sequence"/>
</dbReference>
<evidence type="ECO:0000313" key="3">
    <source>
        <dbReference type="EMBL" id="GAA4463147.1"/>
    </source>
</evidence>
<dbReference type="SUPFAM" id="SSF50156">
    <property type="entry name" value="PDZ domain-like"/>
    <property type="match status" value="1"/>
</dbReference>
<dbReference type="Pfam" id="PF02225">
    <property type="entry name" value="PA"/>
    <property type="match status" value="1"/>
</dbReference>
<feature type="signal peptide" evidence="1">
    <location>
        <begin position="1"/>
        <end position="22"/>
    </location>
</feature>
<protein>
    <recommendedName>
        <fullName evidence="2">PDZ domain-containing protein</fullName>
    </recommendedName>
</protein>
<proteinExistence type="predicted"/>
<evidence type="ECO:0000259" key="2">
    <source>
        <dbReference type="SMART" id="SM00228"/>
    </source>
</evidence>
<keyword evidence="1" id="KW-0732">Signal</keyword>
<dbReference type="EMBL" id="BAABFA010000008">
    <property type="protein sequence ID" value="GAA4463147.1"/>
    <property type="molecule type" value="Genomic_DNA"/>
</dbReference>
<dbReference type="PANTHER" id="PTHR12147">
    <property type="entry name" value="METALLOPEPTIDASE M28 FAMILY MEMBER"/>
    <property type="match status" value="1"/>
</dbReference>
<dbReference type="Gene3D" id="3.50.30.30">
    <property type="match status" value="1"/>
</dbReference>
<gene>
    <name evidence="3" type="ORF">GCM10023093_10970</name>
</gene>
<feature type="domain" description="PDZ" evidence="2">
    <location>
        <begin position="470"/>
        <end position="542"/>
    </location>
</feature>
<dbReference type="Pfam" id="PF13180">
    <property type="entry name" value="PDZ_2"/>
    <property type="match status" value="1"/>
</dbReference>
<evidence type="ECO:0000313" key="4">
    <source>
        <dbReference type="Proteomes" id="UP001500067"/>
    </source>
</evidence>
<dbReference type="InterPro" id="IPR003137">
    <property type="entry name" value="PA_domain"/>
</dbReference>
<organism evidence="3 4">
    <name type="scientific">Nemorincola caseinilytica</name>
    <dbReference type="NCBI Taxonomy" id="2054315"/>
    <lineage>
        <taxon>Bacteria</taxon>
        <taxon>Pseudomonadati</taxon>
        <taxon>Bacteroidota</taxon>
        <taxon>Chitinophagia</taxon>
        <taxon>Chitinophagales</taxon>
        <taxon>Chitinophagaceae</taxon>
        <taxon>Nemorincola</taxon>
    </lineage>
</organism>
<dbReference type="SUPFAM" id="SSF53187">
    <property type="entry name" value="Zn-dependent exopeptidases"/>
    <property type="match status" value="1"/>
</dbReference>
<dbReference type="InterPro" id="IPR007484">
    <property type="entry name" value="Peptidase_M28"/>
</dbReference>
<accession>A0ABP8NC60</accession>
<dbReference type="PANTHER" id="PTHR12147:SF26">
    <property type="entry name" value="PEPTIDASE M28 DOMAIN-CONTAINING PROTEIN"/>
    <property type="match status" value="1"/>
</dbReference>
<reference evidence="4" key="1">
    <citation type="journal article" date="2019" name="Int. J. Syst. Evol. Microbiol.">
        <title>The Global Catalogue of Microorganisms (GCM) 10K type strain sequencing project: providing services to taxonomists for standard genome sequencing and annotation.</title>
        <authorList>
            <consortium name="The Broad Institute Genomics Platform"/>
            <consortium name="The Broad Institute Genome Sequencing Center for Infectious Disease"/>
            <person name="Wu L."/>
            <person name="Ma J."/>
        </authorList>
    </citation>
    <scope>NUCLEOTIDE SEQUENCE [LARGE SCALE GENOMIC DNA]</scope>
    <source>
        <strain evidence="4">JCM 32105</strain>
    </source>
</reference>
<dbReference type="Gene3D" id="3.40.630.10">
    <property type="entry name" value="Zn peptidases"/>
    <property type="match status" value="2"/>
</dbReference>
<comment type="caution">
    <text evidence="3">The sequence shown here is derived from an EMBL/GenBank/DDBJ whole genome shotgun (WGS) entry which is preliminary data.</text>
</comment>
<dbReference type="SMART" id="SM00228">
    <property type="entry name" value="PDZ"/>
    <property type="match status" value="1"/>
</dbReference>
<dbReference type="InterPro" id="IPR045175">
    <property type="entry name" value="M28_fam"/>
</dbReference>
<dbReference type="RefSeq" id="WP_345079755.1">
    <property type="nucleotide sequence ID" value="NZ_BAABFA010000008.1"/>
</dbReference>
<dbReference type="InterPro" id="IPR036034">
    <property type="entry name" value="PDZ_sf"/>
</dbReference>
<dbReference type="InterPro" id="IPR001478">
    <property type="entry name" value="PDZ"/>
</dbReference>